<dbReference type="EMBL" id="FZNR01000004">
    <property type="protein sequence ID" value="SNR69493.1"/>
    <property type="molecule type" value="Genomic_DNA"/>
</dbReference>
<sequence>MRGSTIAAVATCTLLAITGCANSEETPTTATAAGAANMAGLDNGTAGACTVAEQAVRGQNGRDLDVATAKQIVTLGKTSESTIITAASDLLAGAVQRAESAAGNPDEAVLVAGVSSAILKFQTSCKDTDAVKASMTKAGENTGGGAGSADDPSVNDAKVN</sequence>
<gene>
    <name evidence="3" type="ORF">SAMN06264365_104495</name>
</gene>
<reference evidence="3 4" key="1">
    <citation type="submission" date="2017-06" db="EMBL/GenBank/DDBJ databases">
        <authorList>
            <person name="Kim H.J."/>
            <person name="Triplett B.A."/>
        </authorList>
    </citation>
    <scope>NUCLEOTIDE SEQUENCE [LARGE SCALE GENOMIC DNA]</scope>
    <source>
        <strain evidence="3 4">DSM 43151</strain>
    </source>
</reference>
<keyword evidence="2" id="KW-0732">Signal</keyword>
<dbReference type="Proteomes" id="UP000198415">
    <property type="component" value="Unassembled WGS sequence"/>
</dbReference>
<organism evidence="3 4">
    <name type="scientific">Actinoplanes regularis</name>
    <dbReference type="NCBI Taxonomy" id="52697"/>
    <lineage>
        <taxon>Bacteria</taxon>
        <taxon>Bacillati</taxon>
        <taxon>Actinomycetota</taxon>
        <taxon>Actinomycetes</taxon>
        <taxon>Micromonosporales</taxon>
        <taxon>Micromonosporaceae</taxon>
        <taxon>Actinoplanes</taxon>
    </lineage>
</organism>
<protein>
    <submittedName>
        <fullName evidence="3">Uncharacterized protein</fullName>
    </submittedName>
</protein>
<name>A0A238YFW2_9ACTN</name>
<evidence type="ECO:0000256" key="2">
    <source>
        <dbReference type="SAM" id="SignalP"/>
    </source>
</evidence>
<accession>A0A238YFW2</accession>
<feature type="signal peptide" evidence="2">
    <location>
        <begin position="1"/>
        <end position="23"/>
    </location>
</feature>
<evidence type="ECO:0000256" key="1">
    <source>
        <dbReference type="SAM" id="MobiDB-lite"/>
    </source>
</evidence>
<dbReference type="OrthoDB" id="3297332at2"/>
<dbReference type="AlphaFoldDB" id="A0A238YFW2"/>
<evidence type="ECO:0000313" key="4">
    <source>
        <dbReference type="Proteomes" id="UP000198415"/>
    </source>
</evidence>
<keyword evidence="4" id="KW-1185">Reference proteome</keyword>
<dbReference type="RefSeq" id="WP_089293638.1">
    <property type="nucleotide sequence ID" value="NZ_BOMU01000037.1"/>
</dbReference>
<dbReference type="PROSITE" id="PS51257">
    <property type="entry name" value="PROKAR_LIPOPROTEIN"/>
    <property type="match status" value="1"/>
</dbReference>
<proteinExistence type="predicted"/>
<feature type="chain" id="PRO_5012963829" evidence="2">
    <location>
        <begin position="24"/>
        <end position="160"/>
    </location>
</feature>
<feature type="region of interest" description="Disordered" evidence="1">
    <location>
        <begin position="136"/>
        <end position="160"/>
    </location>
</feature>
<evidence type="ECO:0000313" key="3">
    <source>
        <dbReference type="EMBL" id="SNR69493.1"/>
    </source>
</evidence>